<feature type="region of interest" description="RNA binding; important for wobble base 34 recognition" evidence="6">
    <location>
        <begin position="281"/>
        <end position="285"/>
    </location>
</feature>
<name>C7N4E0_SLAHD</name>
<dbReference type="STRING" id="471855.Shel_07170"/>
<dbReference type="GO" id="GO:0008479">
    <property type="term" value="F:tRNA-guanosine(34) queuine transglycosylase activity"/>
    <property type="evidence" value="ECO:0007669"/>
    <property type="project" value="UniProtKB-UniRule"/>
</dbReference>
<keyword evidence="5 6" id="KW-0862">Zinc</keyword>
<evidence type="ECO:0000256" key="4">
    <source>
        <dbReference type="ARBA" id="ARBA00022723"/>
    </source>
</evidence>
<dbReference type="KEGG" id="shi:Shel_07170"/>
<evidence type="ECO:0000313" key="9">
    <source>
        <dbReference type="Proteomes" id="UP000002026"/>
    </source>
</evidence>
<evidence type="ECO:0000313" key="8">
    <source>
        <dbReference type="EMBL" id="ACV21775.1"/>
    </source>
</evidence>
<dbReference type="EMBL" id="CP001684">
    <property type="protein sequence ID" value="ACV21775.1"/>
    <property type="molecule type" value="Genomic_DNA"/>
</dbReference>
<dbReference type="AlphaFoldDB" id="C7N4E0"/>
<dbReference type="eggNOG" id="COG0343">
    <property type="taxonomic scope" value="Bacteria"/>
</dbReference>
<feature type="binding site" evidence="6">
    <location>
        <position position="189"/>
    </location>
    <ligand>
        <name>substrate</name>
    </ligand>
</feature>
<dbReference type="PANTHER" id="PTHR43530">
    <property type="entry name" value="QUEUINE TRNA-RIBOSYLTRANSFERASE CATALYTIC SUBUNIT 1"/>
    <property type="match status" value="1"/>
</dbReference>
<dbReference type="PANTHER" id="PTHR43530:SF1">
    <property type="entry name" value="QUEUINE TRNA-RIBOSYLTRANSFERASE CATALYTIC SUBUNIT 1"/>
    <property type="match status" value="1"/>
</dbReference>
<feature type="binding site" evidence="6">
    <location>
        <position position="147"/>
    </location>
    <ligand>
        <name>substrate</name>
    </ligand>
</feature>
<dbReference type="Pfam" id="PF01702">
    <property type="entry name" value="TGT"/>
    <property type="match status" value="1"/>
</dbReference>
<dbReference type="InterPro" id="IPR036511">
    <property type="entry name" value="TGT-like_sf"/>
</dbReference>
<feature type="domain" description="tRNA-guanine(15) transglycosylase-like" evidence="7">
    <location>
        <begin position="14"/>
        <end position="375"/>
    </location>
</feature>
<feature type="binding site" evidence="6">
    <location>
        <position position="316"/>
    </location>
    <ligand>
        <name>Zn(2+)</name>
        <dbReference type="ChEBI" id="CHEBI:29105"/>
    </ligand>
</feature>
<comment type="cofactor">
    <cofactor evidence="6">
        <name>Zn(2+)</name>
        <dbReference type="ChEBI" id="CHEBI:29105"/>
    </cofactor>
    <text evidence="6">Binds 1 zinc ion per subunit.</text>
</comment>
<feature type="binding site" evidence="6">
    <location>
        <position position="314"/>
    </location>
    <ligand>
        <name>Zn(2+)</name>
        <dbReference type="ChEBI" id="CHEBI:29105"/>
    </ligand>
</feature>
<dbReference type="HOGENOM" id="CLU_022060_0_1_11"/>
<comment type="subunit">
    <text evidence="6">Homodimer. Within each dimer, one monomer is responsible for RNA recognition and catalysis, while the other monomer binds to the replacement base PreQ1.</text>
</comment>
<dbReference type="SUPFAM" id="SSF51713">
    <property type="entry name" value="tRNA-guanine transglycosylase"/>
    <property type="match status" value="1"/>
</dbReference>
<comment type="function">
    <text evidence="6">Catalyzes the base-exchange of a guanine (G) residue with the queuine precursor 7-aminomethyl-7-deazaguanine (PreQ1) at position 34 (anticodon wobble position) in tRNAs with GU(N) anticodons (tRNA-Asp, -Asn, -His and -Tyr). Catalysis occurs through a double-displacement mechanism. The nucleophile active site attacks the C1' of nucleotide 34 to detach the guanine base from the RNA, forming a covalent enzyme-RNA intermediate. The proton acceptor active site deprotonates the incoming PreQ1, allowing a nucleophilic attack on the C1' of the ribose to form the product. After dissociation, two additional enzymatic reactions on the tRNA convert PreQ1 to queuine (Q), resulting in the hypermodified nucleoside queuosine (7-(((4,5-cis-dihydroxy-2-cyclopenten-1-yl)amino)methyl)-7-deazaguanosine).</text>
</comment>
<feature type="binding site" evidence="6">
    <location>
        <position position="345"/>
    </location>
    <ligand>
        <name>Zn(2+)</name>
        <dbReference type="ChEBI" id="CHEBI:29105"/>
    </ligand>
</feature>
<reference evidence="8 9" key="1">
    <citation type="journal article" date="2009" name="Stand. Genomic Sci.">
        <title>Complete genome sequence of Slackia heliotrinireducens type strain (RHS 1).</title>
        <authorList>
            <person name="Pukall R."/>
            <person name="Lapidus A."/>
            <person name="Nolan M."/>
            <person name="Copeland A."/>
            <person name="Glavina Del Rio T."/>
            <person name="Lucas S."/>
            <person name="Chen F."/>
            <person name="Tice H."/>
            <person name="Cheng J.F."/>
            <person name="Chertkov O."/>
            <person name="Bruce D."/>
            <person name="Goodwin L."/>
            <person name="Kuske C."/>
            <person name="Brettin T."/>
            <person name="Detter J.C."/>
            <person name="Han C."/>
            <person name="Pitluck S."/>
            <person name="Pati A."/>
            <person name="Mavrommatis K."/>
            <person name="Ivanova N."/>
            <person name="Ovchinnikova G."/>
            <person name="Chen A."/>
            <person name="Palaniappan K."/>
            <person name="Schneider S."/>
            <person name="Rohde M."/>
            <person name="Chain P."/>
            <person name="D'haeseleer P."/>
            <person name="Goker M."/>
            <person name="Bristow J."/>
            <person name="Eisen J.A."/>
            <person name="Markowitz V."/>
            <person name="Kyrpides N.C."/>
            <person name="Klenk H.P."/>
            <person name="Hugenholtz P."/>
        </authorList>
    </citation>
    <scope>NUCLEOTIDE SEQUENCE [LARGE SCALE GENOMIC DNA]</scope>
    <source>
        <strain evidence="9">ATCC 29202 / DSM 20476 / NCTC 11029 / RHS 1</strain>
    </source>
</reference>
<dbReference type="RefSeq" id="WP_012797879.1">
    <property type="nucleotide sequence ID" value="NC_013165.1"/>
</dbReference>
<feature type="active site" description="Nucleophile" evidence="6">
    <location>
        <position position="276"/>
    </location>
</feature>
<feature type="binding site" evidence="6">
    <location>
        <position position="226"/>
    </location>
    <ligand>
        <name>substrate</name>
    </ligand>
</feature>
<comment type="catalytic activity">
    <reaction evidence="6">
        <text>7-aminomethyl-7-carbaguanine + guanosine(34) in tRNA = 7-aminomethyl-7-carbaguanosine(34) in tRNA + guanine</text>
        <dbReference type="Rhea" id="RHEA:24104"/>
        <dbReference type="Rhea" id="RHEA-COMP:10341"/>
        <dbReference type="Rhea" id="RHEA-COMP:10342"/>
        <dbReference type="ChEBI" id="CHEBI:16235"/>
        <dbReference type="ChEBI" id="CHEBI:58703"/>
        <dbReference type="ChEBI" id="CHEBI:74269"/>
        <dbReference type="ChEBI" id="CHEBI:82833"/>
        <dbReference type="EC" id="2.4.2.29"/>
    </reaction>
</comment>
<organism evidence="8 9">
    <name type="scientific">Slackia heliotrinireducens (strain ATCC 29202 / DSM 20476 / NCTC 11029 / RHS 1)</name>
    <name type="common">Peptococcus heliotrinreducens</name>
    <dbReference type="NCBI Taxonomy" id="471855"/>
    <lineage>
        <taxon>Bacteria</taxon>
        <taxon>Bacillati</taxon>
        <taxon>Actinomycetota</taxon>
        <taxon>Coriobacteriia</taxon>
        <taxon>Eggerthellales</taxon>
        <taxon>Eggerthellaceae</taxon>
        <taxon>Slackia</taxon>
    </lineage>
</organism>
<keyword evidence="6" id="KW-0671">Queuosine biosynthesis</keyword>
<evidence type="ECO:0000256" key="3">
    <source>
        <dbReference type="ARBA" id="ARBA00022694"/>
    </source>
</evidence>
<proteinExistence type="inferred from homology"/>
<dbReference type="InterPro" id="IPR002616">
    <property type="entry name" value="tRNA_ribo_trans-like"/>
</dbReference>
<dbReference type="UniPathway" id="UPA00392"/>
<gene>
    <name evidence="6" type="primary">tgt</name>
    <name evidence="8" type="ordered locus">Shel_07170</name>
</gene>
<dbReference type="HAMAP" id="MF_00168">
    <property type="entry name" value="Q_tRNA_Tgt"/>
    <property type="match status" value="1"/>
</dbReference>
<feature type="active site" description="Proton acceptor" evidence="6">
    <location>
        <position position="92"/>
    </location>
</feature>
<comment type="pathway">
    <text evidence="6">tRNA modification; tRNA-queuosine biosynthesis.</text>
</comment>
<sequence>MALFDVTIDATCGNARALTFETAHGQVHTPMFMPVGTHATVKGITVDQLHELKSQVVLANTYHLYMRPGVDIVEAAGGVQKFMNYDGPMLTDSGGFQLFSLDHMMKTDPDGVSFQARDYDGSKHRWTPESNMEIQQRIGADIAMQLDQCVGYPETRERVEASTKLSWEWAERCLAAHTREDQALFGIVQGGMHLDLRLESVRHLIEIEERSIAAGHKRFGGFGIGGYSVGEPHDVMFETLGTVAQACPEDRPRYLMGVGNPTTLVRAVREGVDMFDCVLPTRTGRMGTAFSSQGRMNLRNAKYKVDFTPLDHECSCPVCQNYTRAYLRHLVKQNEMLGGILLSMHNLHFLIDLMARARQAVLDGEYEAFYQEWMASPGANDY</sequence>
<keyword evidence="3 6" id="KW-0819">tRNA processing</keyword>
<keyword evidence="2 6" id="KW-0808">Transferase</keyword>
<keyword evidence="4 6" id="KW-0479">Metal-binding</keyword>
<dbReference type="InterPro" id="IPR004803">
    <property type="entry name" value="TGT"/>
</dbReference>
<evidence type="ECO:0000256" key="1">
    <source>
        <dbReference type="ARBA" id="ARBA00022676"/>
    </source>
</evidence>
<dbReference type="GO" id="GO:0005829">
    <property type="term" value="C:cytosol"/>
    <property type="evidence" value="ECO:0007669"/>
    <property type="project" value="TreeGrafter"/>
</dbReference>
<dbReference type="Proteomes" id="UP000002026">
    <property type="component" value="Chromosome"/>
</dbReference>
<dbReference type="Gene3D" id="3.20.20.105">
    <property type="entry name" value="Queuine tRNA-ribosyltransferase-like"/>
    <property type="match status" value="1"/>
</dbReference>
<keyword evidence="1 6" id="KW-0328">Glycosyltransferase</keyword>
<evidence type="ECO:0000259" key="7">
    <source>
        <dbReference type="Pfam" id="PF01702"/>
    </source>
</evidence>
<feature type="region of interest" description="RNA binding" evidence="6">
    <location>
        <begin position="257"/>
        <end position="263"/>
    </location>
</feature>
<evidence type="ECO:0000256" key="6">
    <source>
        <dbReference type="HAMAP-Rule" id="MF_00168"/>
    </source>
</evidence>
<comment type="similarity">
    <text evidence="6">Belongs to the queuine tRNA-ribosyltransferase family.</text>
</comment>
<evidence type="ECO:0000256" key="5">
    <source>
        <dbReference type="ARBA" id="ARBA00022833"/>
    </source>
</evidence>
<dbReference type="GO" id="GO:0008616">
    <property type="term" value="P:tRNA queuosine(34) biosynthetic process"/>
    <property type="evidence" value="ECO:0007669"/>
    <property type="project" value="UniProtKB-UniRule"/>
</dbReference>
<accession>C7N4E0</accession>
<dbReference type="GO" id="GO:0046872">
    <property type="term" value="F:metal ion binding"/>
    <property type="evidence" value="ECO:0007669"/>
    <property type="project" value="UniProtKB-KW"/>
</dbReference>
<evidence type="ECO:0000256" key="2">
    <source>
        <dbReference type="ARBA" id="ARBA00022679"/>
    </source>
</evidence>
<dbReference type="NCBIfam" id="TIGR00449">
    <property type="entry name" value="tgt_general"/>
    <property type="match status" value="1"/>
</dbReference>
<dbReference type="EC" id="2.4.2.29" evidence="6"/>
<feature type="binding site" evidence="6">
    <location>
        <begin position="92"/>
        <end position="96"/>
    </location>
    <ligand>
        <name>substrate</name>
    </ligand>
</feature>
<protein>
    <recommendedName>
        <fullName evidence="6">Queuine tRNA-ribosyltransferase</fullName>
        <ecNumber evidence="6">2.4.2.29</ecNumber>
    </recommendedName>
    <alternativeName>
        <fullName evidence="6">Guanine insertion enzyme</fullName>
    </alternativeName>
    <alternativeName>
        <fullName evidence="6">tRNA-guanine transglycosylase</fullName>
    </alternativeName>
</protein>
<feature type="binding site" evidence="6">
    <location>
        <position position="319"/>
    </location>
    <ligand>
        <name>Zn(2+)</name>
        <dbReference type="ChEBI" id="CHEBI:29105"/>
    </ligand>
</feature>
<keyword evidence="9" id="KW-1185">Reference proteome</keyword>
<dbReference type="NCBIfam" id="TIGR00430">
    <property type="entry name" value="Q_tRNA_tgt"/>
    <property type="match status" value="1"/>
</dbReference>